<dbReference type="Gramene" id="OMO82919">
    <property type="protein sequence ID" value="OMO82919"/>
    <property type="gene ID" value="CCACVL1_11697"/>
</dbReference>
<keyword evidence="2" id="KW-1185">Reference proteome</keyword>
<dbReference type="Proteomes" id="UP000188268">
    <property type="component" value="Unassembled WGS sequence"/>
</dbReference>
<dbReference type="EMBL" id="AWWV01009941">
    <property type="protein sequence ID" value="OMO82919.1"/>
    <property type="molecule type" value="Genomic_DNA"/>
</dbReference>
<protein>
    <submittedName>
        <fullName evidence="1">Uncharacterized protein</fullName>
    </submittedName>
</protein>
<dbReference type="AlphaFoldDB" id="A0A1R3IK03"/>
<accession>A0A1R3IK03</accession>
<comment type="caution">
    <text evidence="1">The sequence shown here is derived from an EMBL/GenBank/DDBJ whole genome shotgun (WGS) entry which is preliminary data.</text>
</comment>
<name>A0A1R3IK03_COCAP</name>
<evidence type="ECO:0000313" key="1">
    <source>
        <dbReference type="EMBL" id="OMO82919.1"/>
    </source>
</evidence>
<reference evidence="1 2" key="1">
    <citation type="submission" date="2013-09" db="EMBL/GenBank/DDBJ databases">
        <title>Corchorus capsularis genome sequencing.</title>
        <authorList>
            <person name="Alam M."/>
            <person name="Haque M.S."/>
            <person name="Islam M.S."/>
            <person name="Emdad E.M."/>
            <person name="Islam M.M."/>
            <person name="Ahmed B."/>
            <person name="Halim A."/>
            <person name="Hossen Q.M.M."/>
            <person name="Hossain M.Z."/>
            <person name="Ahmed R."/>
            <person name="Khan M.M."/>
            <person name="Islam R."/>
            <person name="Rashid M.M."/>
            <person name="Khan S.A."/>
            <person name="Rahman M.S."/>
            <person name="Alam M."/>
        </authorList>
    </citation>
    <scope>NUCLEOTIDE SEQUENCE [LARGE SCALE GENOMIC DNA]</scope>
    <source>
        <strain evidence="2">cv. CVL-1</strain>
        <tissue evidence="1">Whole seedling</tissue>
    </source>
</reference>
<gene>
    <name evidence="1" type="ORF">CCACVL1_11697</name>
</gene>
<sequence>MDSILCDIDEELKRRVEKKKKKN</sequence>
<organism evidence="1 2">
    <name type="scientific">Corchorus capsularis</name>
    <name type="common">Jute</name>
    <dbReference type="NCBI Taxonomy" id="210143"/>
    <lineage>
        <taxon>Eukaryota</taxon>
        <taxon>Viridiplantae</taxon>
        <taxon>Streptophyta</taxon>
        <taxon>Embryophyta</taxon>
        <taxon>Tracheophyta</taxon>
        <taxon>Spermatophyta</taxon>
        <taxon>Magnoliopsida</taxon>
        <taxon>eudicotyledons</taxon>
        <taxon>Gunneridae</taxon>
        <taxon>Pentapetalae</taxon>
        <taxon>rosids</taxon>
        <taxon>malvids</taxon>
        <taxon>Malvales</taxon>
        <taxon>Malvaceae</taxon>
        <taxon>Grewioideae</taxon>
        <taxon>Apeibeae</taxon>
        <taxon>Corchorus</taxon>
    </lineage>
</organism>
<evidence type="ECO:0000313" key="2">
    <source>
        <dbReference type="Proteomes" id="UP000188268"/>
    </source>
</evidence>
<proteinExistence type="predicted"/>